<evidence type="ECO:0000256" key="2">
    <source>
        <dbReference type="SAM" id="SignalP"/>
    </source>
</evidence>
<organism evidence="4 5">
    <name type="scientific">Denitrificimonas caeni</name>
    <dbReference type="NCBI Taxonomy" id="521720"/>
    <lineage>
        <taxon>Bacteria</taxon>
        <taxon>Pseudomonadati</taxon>
        <taxon>Pseudomonadota</taxon>
        <taxon>Gammaproteobacteria</taxon>
        <taxon>Pseudomonadales</taxon>
        <taxon>Pseudomonadaceae</taxon>
        <taxon>Denitrificimonas</taxon>
    </lineage>
</organism>
<dbReference type="Proteomes" id="UP001212189">
    <property type="component" value="Chromosome"/>
</dbReference>
<dbReference type="AlphaFoldDB" id="A0AAE9VPX7"/>
<proteinExistence type="predicted"/>
<evidence type="ECO:0000256" key="1">
    <source>
        <dbReference type="ARBA" id="ARBA00022729"/>
    </source>
</evidence>
<dbReference type="KEGG" id="dce:O6P33_00050"/>
<feature type="chain" id="PRO_5041951303" evidence="2">
    <location>
        <begin position="20"/>
        <end position="175"/>
    </location>
</feature>
<dbReference type="InterPro" id="IPR051686">
    <property type="entry name" value="Lipoprotein_DolP"/>
</dbReference>
<dbReference type="InterPro" id="IPR007055">
    <property type="entry name" value="BON_dom"/>
</dbReference>
<feature type="domain" description="BON" evidence="3">
    <location>
        <begin position="28"/>
        <end position="99"/>
    </location>
</feature>
<dbReference type="PROSITE" id="PS50914">
    <property type="entry name" value="BON"/>
    <property type="match status" value="2"/>
</dbReference>
<dbReference type="PROSITE" id="PS51257">
    <property type="entry name" value="PROKAR_LIPOPROTEIN"/>
    <property type="match status" value="1"/>
</dbReference>
<dbReference type="InterPro" id="IPR014004">
    <property type="entry name" value="Transpt-assoc_nodulatn_dom_bac"/>
</dbReference>
<accession>A0AAE9VPX7</accession>
<evidence type="ECO:0000313" key="5">
    <source>
        <dbReference type="Proteomes" id="UP001212189"/>
    </source>
</evidence>
<name>A0AAE9VPX7_9GAMM</name>
<dbReference type="RefSeq" id="WP_269818224.1">
    <property type="nucleotide sequence ID" value="NZ_CP114976.1"/>
</dbReference>
<dbReference type="EMBL" id="CP114976">
    <property type="protein sequence ID" value="WBE25278.1"/>
    <property type="molecule type" value="Genomic_DNA"/>
</dbReference>
<feature type="domain" description="BON" evidence="3">
    <location>
        <begin position="108"/>
        <end position="175"/>
    </location>
</feature>
<reference evidence="4 5" key="1">
    <citation type="submission" date="2022-12" db="EMBL/GenBank/DDBJ databases">
        <title>Coexistence and Characterization of a Novel Tigecycline Resistance gene tet(X) variant and blaNDM-1 in a Pseudomonas caeni Isolate of Chicken Origin.</title>
        <authorList>
            <person name="Lu X."/>
            <person name="Zhang L."/>
            <person name="Li R."/>
            <person name="Wang Z."/>
        </authorList>
    </citation>
    <scope>NUCLEOTIDE SEQUENCE [LARGE SCALE GENOMIC DNA]</scope>
    <source>
        <strain evidence="4 5">CE14</strain>
    </source>
</reference>
<evidence type="ECO:0000259" key="3">
    <source>
        <dbReference type="PROSITE" id="PS50914"/>
    </source>
</evidence>
<dbReference type="Pfam" id="PF04972">
    <property type="entry name" value="BON"/>
    <property type="match status" value="2"/>
</dbReference>
<dbReference type="PANTHER" id="PTHR34606">
    <property type="entry name" value="BON DOMAIN-CONTAINING PROTEIN"/>
    <property type="match status" value="1"/>
</dbReference>
<gene>
    <name evidence="4" type="ORF">O6P33_00050</name>
</gene>
<sequence>MIRKVLTIALLSVLISACGARSFGNKFDDQFIGPEVTRSIKNAHIDLSTSTSRIVVTSYNGIVLVTGQTPSAELKELAGKAAESVTSAKKIHNELQITTPTSGLVRSNDGLLTANIKTRMLSYNDVPATKVKVVTENGVVYLMGIISRAEANRATAVAQEVNGVQKIVRLFEYVN</sequence>
<dbReference type="PANTHER" id="PTHR34606:SF4">
    <property type="entry name" value="OUTER MEMBRANE LIPOPROTEIN DOLP"/>
    <property type="match status" value="1"/>
</dbReference>
<keyword evidence="1 2" id="KW-0732">Signal</keyword>
<feature type="signal peptide" evidence="2">
    <location>
        <begin position="1"/>
        <end position="19"/>
    </location>
</feature>
<protein>
    <submittedName>
        <fullName evidence="4">BON domain-containing protein</fullName>
    </submittedName>
</protein>
<dbReference type="SMART" id="SM00749">
    <property type="entry name" value="BON"/>
    <property type="match status" value="2"/>
</dbReference>
<keyword evidence="5" id="KW-1185">Reference proteome</keyword>
<evidence type="ECO:0000313" key="4">
    <source>
        <dbReference type="EMBL" id="WBE25278.1"/>
    </source>
</evidence>